<feature type="region of interest" description="Disordered" evidence="1">
    <location>
        <begin position="30"/>
        <end position="70"/>
    </location>
</feature>
<evidence type="ECO:0000313" key="2">
    <source>
        <dbReference type="EMBL" id="GAA0587609.1"/>
    </source>
</evidence>
<accession>A0ABP3QFE5</accession>
<dbReference type="SUPFAM" id="SSF101898">
    <property type="entry name" value="NHL repeat"/>
    <property type="match status" value="1"/>
</dbReference>
<dbReference type="Proteomes" id="UP001499951">
    <property type="component" value="Unassembled WGS sequence"/>
</dbReference>
<gene>
    <name evidence="2" type="primary">flaEY</name>
    <name evidence="2" type="ORF">GCM10008942_40800</name>
</gene>
<dbReference type="PANTHER" id="PTHR35580:SF1">
    <property type="entry name" value="PHYTASE-LIKE DOMAIN-CONTAINING PROTEIN"/>
    <property type="match status" value="1"/>
</dbReference>
<dbReference type="InterPro" id="IPR052918">
    <property type="entry name" value="Motility_Chemotaxis_Reg"/>
</dbReference>
<feature type="compositionally biased region" description="Low complexity" evidence="1">
    <location>
        <begin position="30"/>
        <end position="52"/>
    </location>
</feature>
<dbReference type="RefSeq" id="WP_166937471.1">
    <property type="nucleotide sequence ID" value="NZ_BAAADD010000013.1"/>
</dbReference>
<proteinExistence type="predicted"/>
<dbReference type="PANTHER" id="PTHR35580">
    <property type="entry name" value="CELL SURFACE GLYCOPROTEIN (S-LAYER PROTEIN)-LIKE PROTEIN"/>
    <property type="match status" value="1"/>
</dbReference>
<dbReference type="EMBL" id="BAAADD010000013">
    <property type="protein sequence ID" value="GAA0587609.1"/>
    <property type="molecule type" value="Genomic_DNA"/>
</dbReference>
<evidence type="ECO:0000256" key="1">
    <source>
        <dbReference type="SAM" id="MobiDB-lite"/>
    </source>
</evidence>
<comment type="caution">
    <text evidence="2">The sequence shown here is derived from an EMBL/GenBank/DDBJ whole genome shotgun (WGS) entry which is preliminary data.</text>
</comment>
<organism evidence="2 3">
    <name type="scientific">Rhizomicrobium electricum</name>
    <dbReference type="NCBI Taxonomy" id="480070"/>
    <lineage>
        <taxon>Bacteria</taxon>
        <taxon>Pseudomonadati</taxon>
        <taxon>Pseudomonadota</taxon>
        <taxon>Alphaproteobacteria</taxon>
        <taxon>Micropepsales</taxon>
        <taxon>Micropepsaceae</taxon>
        <taxon>Rhizomicrobium</taxon>
    </lineage>
</organism>
<protein>
    <submittedName>
        <fullName evidence="2">Regulatory protein FlaEY</fullName>
    </submittedName>
</protein>
<reference evidence="3" key="1">
    <citation type="journal article" date="2019" name="Int. J. Syst. Evol. Microbiol.">
        <title>The Global Catalogue of Microorganisms (GCM) 10K type strain sequencing project: providing services to taxonomists for standard genome sequencing and annotation.</title>
        <authorList>
            <consortium name="The Broad Institute Genomics Platform"/>
            <consortium name="The Broad Institute Genome Sequencing Center for Infectious Disease"/>
            <person name="Wu L."/>
            <person name="Ma J."/>
        </authorList>
    </citation>
    <scope>NUCLEOTIDE SEQUENCE [LARGE SCALE GENOMIC DNA]</scope>
    <source>
        <strain evidence="3">JCM 15089</strain>
    </source>
</reference>
<feature type="compositionally biased region" description="Polar residues" evidence="1">
    <location>
        <begin position="53"/>
        <end position="67"/>
    </location>
</feature>
<sequence length="954" mass="97251">MTTTPSIVSFDTSTLLNYYNAKANAAATRAAATTSSSSSSTKSDSSKKGATANDVTPWSTKTASQQQRDAEVLTATSMLDPLLKTDTKASFIDLSKVPVTAGTTSDTKTEQDNQRLFALYQAVNNLSYLASMAKRDDVTDGQREGYNTRFQNGLKEIQDFISSTDFNNFALQAKEPAASVTSSAKVASATFSYVSATLADGNTINNALSGLSKTDKFTVSVTKNGTAQDVEIDLSKVDGDLTMSNVVSYVNDQLRAAGVTTRFKKTMTAGDIAATKTADKAKQAYSLEVAPGTNEKVSLSAASTPSLYVSATTGLTSATKDSAVDNQGRLIKLSDLSSGDPTSEYARTMAPTNGTSTASSTVVDASGNIYMLGTVTGDLGSELNQGDQDAYLTKYDSAGNVLWQRMLGSSGTATGAAMALNPNGGVTIVGSSTAPVTSTQLPNTKADSYAAQYDQYGNQVWSTQIPTLNENSATSVSVGTDGTVYIGGTTSKVIGSGQVNQGGNDAYLATISNKGKILSEKQFGTSGSDTVSATTTTDAGDLVVASVQDGHAILTKYTGGDTTQAAAWTYDMGALGAGGAISGLSVKDGKVYVSGTTSSSSLNATTTGGTSASGATDAFLFTAADQGTTIDTAKLTYLGTSGTDKGAALTVGDDGTVYVAGSTSGTFAGNSTIRKDTTNMFVAAVATDGSVNWVRQYGGKDGQSVGSGVAFASSGSSVLDALGLPSGQVQGKQDNALANNTTLRAGDFFKVQIEGDAGRTFKITIDKGETLSTLCTKLNAQLGSKGKASVAYGSGGASLKIEASAGATLKLLSGTSDVVVPGDAKSGIASKIVQGTSQFDALGRLGIAEQTLSKAATNKSSSDTKSTDTSKTYAVGLASNLDISTSTGAGAARAQLLNSLSAIQKIYQTTNTTASSTTDTTKTKTSNQTVSAAMTSYNNNLNANASLALSILSA</sequence>
<keyword evidence="3" id="KW-1185">Reference proteome</keyword>
<evidence type="ECO:0000313" key="3">
    <source>
        <dbReference type="Proteomes" id="UP001499951"/>
    </source>
</evidence>
<name>A0ABP3QFE5_9PROT</name>